<dbReference type="GO" id="GO:0006261">
    <property type="term" value="P:DNA-templated DNA replication"/>
    <property type="evidence" value="ECO:0007669"/>
    <property type="project" value="TreeGrafter"/>
</dbReference>
<keyword evidence="2" id="KW-1185">Reference proteome</keyword>
<dbReference type="AlphaFoldDB" id="K9H1R9"/>
<dbReference type="OrthoDB" id="9811073at2"/>
<dbReference type="STRING" id="1238182.C882_3885"/>
<dbReference type="eggNOG" id="COG0470">
    <property type="taxonomic scope" value="Bacteria"/>
</dbReference>
<dbReference type="PANTHER" id="PTHR11669">
    <property type="entry name" value="REPLICATION FACTOR C / DNA POLYMERASE III GAMMA-TAU SUBUNIT"/>
    <property type="match status" value="1"/>
</dbReference>
<evidence type="ECO:0000313" key="2">
    <source>
        <dbReference type="Proteomes" id="UP000009881"/>
    </source>
</evidence>
<dbReference type="RefSeq" id="WP_009539993.1">
    <property type="nucleotide sequence ID" value="NZ_ANHY01000006.1"/>
</dbReference>
<dbReference type="Pfam" id="PF13177">
    <property type="entry name" value="DNA_pol3_delta2"/>
    <property type="match status" value="1"/>
</dbReference>
<dbReference type="Gene3D" id="3.40.50.300">
    <property type="entry name" value="P-loop containing nucleotide triphosphate hydrolases"/>
    <property type="match status" value="1"/>
</dbReference>
<protein>
    <submittedName>
        <fullName evidence="1">DNA polymerase III delta prime subunit</fullName>
    </submittedName>
</protein>
<dbReference type="PATRIC" id="fig|1238182.3.peg.1548"/>
<proteinExistence type="predicted"/>
<dbReference type="PANTHER" id="PTHR11669:SF8">
    <property type="entry name" value="DNA POLYMERASE III SUBUNIT DELTA"/>
    <property type="match status" value="1"/>
</dbReference>
<sequence length="384" mass="41423">MMAAADDALLDDPYAPFRTLDLLGHEAAEREVLDAWNSGRMHHAWLISGQRGIGKATLAYRIARFVLAQGNVDAGQGGAAEDAGPGLFGDALPAPESAAPASLDLPEDHPVVRRVSAGGHGDLRVVKREVQEKTKKLQTVINVESVRGVGSFLSMTSAEGGWRIVLIDGAEDMNVSAANAVLKVLEEPPRRALLLLVTHNPARLLPTIRSRCRRLPLRPLEAGTVQTLLARHKPQLSDADRAALAAMGEGSVGRALELEEQGGLDLYRDLIKLLQGLPRLDVAGLHALAEKLSKGDHGFRIAADLFTWWLGRVIRAKGSGVVEPEVVPGEAALTQRLAAAGALEQWVQVWEKISHLFDRTQAVHLDKKQALISAFLAVERLVRA</sequence>
<reference evidence="1 2" key="1">
    <citation type="journal article" date="2013" name="Genome Announc.">
        <title>Draft Genome Sequence of an Alphaproteobacterium, Caenispirillum salinarum AK4(T), Isolated from a Solar Saltern.</title>
        <authorList>
            <person name="Khatri I."/>
            <person name="Singh A."/>
            <person name="Korpole S."/>
            <person name="Pinnaka A.K."/>
            <person name="Subramanian S."/>
        </authorList>
    </citation>
    <scope>NUCLEOTIDE SEQUENCE [LARGE SCALE GENOMIC DNA]</scope>
    <source>
        <strain evidence="1 2">AK4</strain>
    </source>
</reference>
<dbReference type="GO" id="GO:0009360">
    <property type="term" value="C:DNA polymerase III complex"/>
    <property type="evidence" value="ECO:0007669"/>
    <property type="project" value="TreeGrafter"/>
</dbReference>
<dbReference type="NCBIfam" id="NF005677">
    <property type="entry name" value="PRK07471.1"/>
    <property type="match status" value="1"/>
</dbReference>
<dbReference type="InterPro" id="IPR027417">
    <property type="entry name" value="P-loop_NTPase"/>
</dbReference>
<dbReference type="SUPFAM" id="SSF52540">
    <property type="entry name" value="P-loop containing nucleoside triphosphate hydrolases"/>
    <property type="match status" value="1"/>
</dbReference>
<dbReference type="InterPro" id="IPR050238">
    <property type="entry name" value="DNA_Rep/Repair_Clamp_Loader"/>
</dbReference>
<name>K9H1R9_9PROT</name>
<gene>
    <name evidence="1" type="ORF">C882_3885</name>
</gene>
<comment type="caution">
    <text evidence="1">The sequence shown here is derived from an EMBL/GenBank/DDBJ whole genome shotgun (WGS) entry which is preliminary data.</text>
</comment>
<dbReference type="Proteomes" id="UP000009881">
    <property type="component" value="Unassembled WGS sequence"/>
</dbReference>
<dbReference type="EMBL" id="ANHY01000006">
    <property type="protein sequence ID" value="EKV31512.1"/>
    <property type="molecule type" value="Genomic_DNA"/>
</dbReference>
<evidence type="ECO:0000313" key="1">
    <source>
        <dbReference type="EMBL" id="EKV31512.1"/>
    </source>
</evidence>
<accession>K9H1R9</accession>
<organism evidence="1 2">
    <name type="scientific">Caenispirillum salinarum AK4</name>
    <dbReference type="NCBI Taxonomy" id="1238182"/>
    <lineage>
        <taxon>Bacteria</taxon>
        <taxon>Pseudomonadati</taxon>
        <taxon>Pseudomonadota</taxon>
        <taxon>Alphaproteobacteria</taxon>
        <taxon>Rhodospirillales</taxon>
        <taxon>Novispirillaceae</taxon>
        <taxon>Caenispirillum</taxon>
    </lineage>
</organism>